<organism evidence="4 5">
    <name type="scientific">Ceratopteris richardii</name>
    <name type="common">Triangle waterfern</name>
    <dbReference type="NCBI Taxonomy" id="49495"/>
    <lineage>
        <taxon>Eukaryota</taxon>
        <taxon>Viridiplantae</taxon>
        <taxon>Streptophyta</taxon>
        <taxon>Embryophyta</taxon>
        <taxon>Tracheophyta</taxon>
        <taxon>Polypodiopsida</taxon>
        <taxon>Polypodiidae</taxon>
        <taxon>Polypodiales</taxon>
        <taxon>Pteridineae</taxon>
        <taxon>Pteridaceae</taxon>
        <taxon>Parkerioideae</taxon>
        <taxon>Ceratopteris</taxon>
    </lineage>
</organism>
<feature type="region of interest" description="Disordered" evidence="2">
    <location>
        <begin position="1"/>
        <end position="26"/>
    </location>
</feature>
<reference evidence="4" key="1">
    <citation type="submission" date="2021-08" db="EMBL/GenBank/DDBJ databases">
        <title>WGS assembly of Ceratopteris richardii.</title>
        <authorList>
            <person name="Marchant D.B."/>
            <person name="Chen G."/>
            <person name="Jenkins J."/>
            <person name="Shu S."/>
            <person name="Leebens-Mack J."/>
            <person name="Grimwood J."/>
            <person name="Schmutz J."/>
            <person name="Soltis P."/>
            <person name="Soltis D."/>
            <person name="Chen Z.-H."/>
        </authorList>
    </citation>
    <scope>NUCLEOTIDE SEQUENCE</scope>
    <source>
        <strain evidence="4">Whitten #5841</strain>
        <tissue evidence="4">Leaf</tissue>
    </source>
</reference>
<evidence type="ECO:0000256" key="2">
    <source>
        <dbReference type="SAM" id="MobiDB-lite"/>
    </source>
</evidence>
<evidence type="ECO:0000313" key="5">
    <source>
        <dbReference type="Proteomes" id="UP000825935"/>
    </source>
</evidence>
<dbReference type="OrthoDB" id="1927957at2759"/>
<dbReference type="AlphaFoldDB" id="A0A8T2QSQ6"/>
<feature type="coiled-coil region" evidence="1">
    <location>
        <begin position="237"/>
        <end position="417"/>
    </location>
</feature>
<dbReference type="InterPro" id="IPR000488">
    <property type="entry name" value="Death_dom"/>
</dbReference>
<feature type="region of interest" description="Disordered" evidence="2">
    <location>
        <begin position="493"/>
        <end position="514"/>
    </location>
</feature>
<dbReference type="OMA" id="STCENAC"/>
<evidence type="ECO:0000259" key="3">
    <source>
        <dbReference type="PROSITE" id="PS50017"/>
    </source>
</evidence>
<dbReference type="Proteomes" id="UP000825935">
    <property type="component" value="Chromosome 32"/>
</dbReference>
<dbReference type="PROSITE" id="PS50017">
    <property type="entry name" value="DEATH_DOMAIN"/>
    <property type="match status" value="1"/>
</dbReference>
<dbReference type="PANTHER" id="PTHR31071:SF2">
    <property type="entry name" value="ACTIN CYTOSKELETON-REGULATORY COMPLEX PAN-LIKE PROTEIN"/>
    <property type="match status" value="1"/>
</dbReference>
<sequence>MPDEHKVGGEVETNTHSLLHARNRKKGHVFQKRRVLASVYCHSKGKKKSRPLRLGLGRVLLAGRKGAPGTPAPKWKVFDSSNVDPSSAFHHRFLRKHYFQSNKDVVVSARSLAAVLWERLESPYYKTRIKTFAQDRFPHKSQSTCENACLAENHFVCGRHIFSDRDPIRGESHGKSQAETKIFADGRYKCPLKSLACNSKNGSNRSNCGPAMANEVMMLLNHVRTLEQQHLCNMSLIETLQVELDEARSQLQMLQENQRKFQFKAEAMKTRIAEERSFLKEQEENYIKITVKLVIQELESERKSKQKLEGLYKKAAKEFRLARKSLGKALEDLEREKKARKLMEEVCDELAREIGQDKARVKELKLESLKVREEVEEERRMLQMAEIWREERVRMKLMEAKLELEGKNAALDKLRGQLEIFLKTRMVDHVKSKVVIDEMMDSHHLTSGRHSVDSSSEQQTKQSEQFNGVYADDELHSIEVNCQSLEQVQEIETQKSTQMDFKENTETEDGDKANMFPEVAHC</sequence>
<gene>
    <name evidence="4" type="ORF">KP509_32G016100</name>
</gene>
<proteinExistence type="predicted"/>
<comment type="caution">
    <text evidence="4">The sequence shown here is derived from an EMBL/GenBank/DDBJ whole genome shotgun (WGS) entry which is preliminary data.</text>
</comment>
<evidence type="ECO:0000256" key="1">
    <source>
        <dbReference type="SAM" id="Coils"/>
    </source>
</evidence>
<dbReference type="InterPro" id="IPR043424">
    <property type="entry name" value="BLT-like"/>
</dbReference>
<name>A0A8T2QSQ6_CERRI</name>
<evidence type="ECO:0000313" key="4">
    <source>
        <dbReference type="EMBL" id="KAH7286640.1"/>
    </source>
</evidence>
<dbReference type="EMBL" id="CM035437">
    <property type="protein sequence ID" value="KAH7286640.1"/>
    <property type="molecule type" value="Genomic_DNA"/>
</dbReference>
<keyword evidence="5" id="KW-1185">Reference proteome</keyword>
<dbReference type="PANTHER" id="PTHR31071">
    <property type="entry name" value="GB|AAF24581.1"/>
    <property type="match status" value="1"/>
</dbReference>
<feature type="domain" description="Death" evidence="3">
    <location>
        <begin position="349"/>
        <end position="434"/>
    </location>
</feature>
<accession>A0A8T2QSQ6</accession>
<protein>
    <recommendedName>
        <fullName evidence="3">Death domain-containing protein</fullName>
    </recommendedName>
</protein>
<dbReference type="GO" id="GO:0007165">
    <property type="term" value="P:signal transduction"/>
    <property type="evidence" value="ECO:0007669"/>
    <property type="project" value="InterPro"/>
</dbReference>
<keyword evidence="1" id="KW-0175">Coiled coil</keyword>